<protein>
    <submittedName>
        <fullName evidence="1">Uncharacterized protein</fullName>
    </submittedName>
</protein>
<reference evidence="1 2" key="1">
    <citation type="submission" date="2019-03" db="EMBL/GenBank/DDBJ databases">
        <title>An improved genome assembly of the fluke Schistosoma japonicum.</title>
        <authorList>
            <person name="Hu W."/>
            <person name="Luo F."/>
            <person name="Yin M."/>
            <person name="Mo X."/>
            <person name="Sun C."/>
            <person name="Wu Q."/>
            <person name="Zhu B."/>
            <person name="Xiang M."/>
            <person name="Wang J."/>
            <person name="Wang Y."/>
            <person name="Zhang T."/>
            <person name="Xu B."/>
            <person name="Zheng H."/>
            <person name="Feng Z."/>
        </authorList>
    </citation>
    <scope>NUCLEOTIDE SEQUENCE [LARGE SCALE GENOMIC DNA]</scope>
    <source>
        <strain evidence="1">HuSjv2</strain>
        <tissue evidence="1">Worms</tissue>
    </source>
</reference>
<name>A0A4Z2DTK3_SCHJA</name>
<accession>A0A4Z2DTK3</accession>
<sequence>MNSETKVFKSKNSIFNKVLDTKLKLKYFSSFNLGNKLSYAAFENDIDAMKLYSQNIYEIPIENKRESTNVTSTNTKLNRKYQSIYSNSLNSSRKFNTFVSDYRRHTKLNGKNLIQNSTDPIKFVKGNIYSKPELNVIDQSVVICVSLVDYFNISVNQSSMITGQWLASKIQDSGLIFFWICALKPELSPFTSSTKLPSSMC</sequence>
<evidence type="ECO:0000313" key="1">
    <source>
        <dbReference type="EMBL" id="TNN19884.1"/>
    </source>
</evidence>
<dbReference type="Proteomes" id="UP000311919">
    <property type="component" value="Unassembled WGS sequence"/>
</dbReference>
<proteinExistence type="predicted"/>
<evidence type="ECO:0000313" key="2">
    <source>
        <dbReference type="Proteomes" id="UP000311919"/>
    </source>
</evidence>
<keyword evidence="2" id="KW-1185">Reference proteome</keyword>
<dbReference type="EMBL" id="SKCS01000039">
    <property type="protein sequence ID" value="TNN19884.1"/>
    <property type="molecule type" value="Genomic_DNA"/>
</dbReference>
<dbReference type="AlphaFoldDB" id="A0A4Z2DTK3"/>
<comment type="caution">
    <text evidence="1">The sequence shown here is derived from an EMBL/GenBank/DDBJ whole genome shotgun (WGS) entry which is preliminary data.</text>
</comment>
<dbReference type="OrthoDB" id="10344647at2759"/>
<gene>
    <name evidence="1" type="ORF">EWB00_006059</name>
</gene>
<organism evidence="1 2">
    <name type="scientific">Schistosoma japonicum</name>
    <name type="common">Blood fluke</name>
    <dbReference type="NCBI Taxonomy" id="6182"/>
    <lineage>
        <taxon>Eukaryota</taxon>
        <taxon>Metazoa</taxon>
        <taxon>Spiralia</taxon>
        <taxon>Lophotrochozoa</taxon>
        <taxon>Platyhelminthes</taxon>
        <taxon>Trematoda</taxon>
        <taxon>Digenea</taxon>
        <taxon>Strigeidida</taxon>
        <taxon>Schistosomatoidea</taxon>
        <taxon>Schistosomatidae</taxon>
        <taxon>Schistosoma</taxon>
    </lineage>
</organism>